<evidence type="ECO:0000313" key="3">
    <source>
        <dbReference type="WBParaSite" id="Pan_g18918.t1"/>
    </source>
</evidence>
<organism evidence="2 3">
    <name type="scientific">Panagrellus redivivus</name>
    <name type="common">Microworm</name>
    <dbReference type="NCBI Taxonomy" id="6233"/>
    <lineage>
        <taxon>Eukaryota</taxon>
        <taxon>Metazoa</taxon>
        <taxon>Ecdysozoa</taxon>
        <taxon>Nematoda</taxon>
        <taxon>Chromadorea</taxon>
        <taxon>Rhabditida</taxon>
        <taxon>Tylenchina</taxon>
        <taxon>Panagrolaimomorpha</taxon>
        <taxon>Panagrolaimoidea</taxon>
        <taxon>Panagrolaimidae</taxon>
        <taxon>Panagrellus</taxon>
    </lineage>
</organism>
<proteinExistence type="predicted"/>
<sequence>MTVQNDFVKLISPIRDRKSLLSNKSTKKAHHVTLASRKVEVENRHTLLATQIHDTSNNDSRRFGPKRPNGNASSLAQTEANASLDKSDSNPNAKEDHTTLQYEGFVHVFEERAYDLNCRTTDLPKSSHSQTIASMDMLGSKLNYKGRRTAVQCGGFVRDFEERACLFCTRRAINHPTQSYPKTEGNNQNILQVFHTSLTSFNKNVHSTSEVGQGQTGYPRTCRYPFPGTSIQLGSCLEAITNAFSKQTEDRICSTTKHLFLRELTLVALRPPGVNPFLYDEEIRFRIRTAPEDKKNRKCCEFSW</sequence>
<keyword evidence="2" id="KW-1185">Reference proteome</keyword>
<name>A0A7E4VBA8_PANRE</name>
<evidence type="ECO:0000256" key="1">
    <source>
        <dbReference type="SAM" id="MobiDB-lite"/>
    </source>
</evidence>
<feature type="compositionally biased region" description="Polar residues" evidence="1">
    <location>
        <begin position="70"/>
        <end position="81"/>
    </location>
</feature>
<feature type="compositionally biased region" description="Basic and acidic residues" evidence="1">
    <location>
        <begin position="85"/>
        <end position="97"/>
    </location>
</feature>
<dbReference type="AlphaFoldDB" id="A0A7E4VBA8"/>
<evidence type="ECO:0000313" key="2">
    <source>
        <dbReference type="Proteomes" id="UP000492821"/>
    </source>
</evidence>
<protein>
    <submittedName>
        <fullName evidence="3">Gag-pol polyprotein</fullName>
    </submittedName>
</protein>
<reference evidence="3" key="2">
    <citation type="submission" date="2020-10" db="UniProtKB">
        <authorList>
            <consortium name="WormBaseParasite"/>
        </authorList>
    </citation>
    <scope>IDENTIFICATION</scope>
</reference>
<accession>A0A7E4VBA8</accession>
<feature type="compositionally biased region" description="Polar residues" evidence="1">
    <location>
        <begin position="48"/>
        <end position="58"/>
    </location>
</feature>
<feature type="region of interest" description="Disordered" evidence="1">
    <location>
        <begin position="48"/>
        <end position="97"/>
    </location>
</feature>
<dbReference type="Proteomes" id="UP000492821">
    <property type="component" value="Unassembled WGS sequence"/>
</dbReference>
<reference evidence="2" key="1">
    <citation type="journal article" date="2013" name="Genetics">
        <title>The draft genome and transcriptome of Panagrellus redivivus are shaped by the harsh demands of a free-living lifestyle.</title>
        <authorList>
            <person name="Srinivasan J."/>
            <person name="Dillman A.R."/>
            <person name="Macchietto M.G."/>
            <person name="Heikkinen L."/>
            <person name="Lakso M."/>
            <person name="Fracchia K.M."/>
            <person name="Antoshechkin I."/>
            <person name="Mortazavi A."/>
            <person name="Wong G."/>
            <person name="Sternberg P.W."/>
        </authorList>
    </citation>
    <scope>NUCLEOTIDE SEQUENCE [LARGE SCALE GENOMIC DNA]</scope>
    <source>
        <strain evidence="2">MT8872</strain>
    </source>
</reference>
<dbReference type="WBParaSite" id="Pan_g18918.t1">
    <property type="protein sequence ID" value="Pan_g18918.t1"/>
    <property type="gene ID" value="Pan_g18918"/>
</dbReference>